<dbReference type="SMART" id="SM00450">
    <property type="entry name" value="RHOD"/>
    <property type="match status" value="1"/>
</dbReference>
<dbReference type="NCBIfam" id="TIGR03167">
    <property type="entry name" value="tRNA_sel_U_synt"/>
    <property type="match status" value="1"/>
</dbReference>
<sequence>MSFVTTIAEAVAELDRYDAIIDVRSPAEFAEDHMPGALNWPVLDDRERHDVGLLYASSPFEARKLGAALVARNIARHLETSTSGLPKNWRPLVYCWRGGQRSGSMHWFLGQIGFRSRQLTGGYKAYRAQVREDLATLPARVGWQVLCGRTGSGKTRLLHALAAEGAQVLDLEALAAHRGSVLGALPDAPQPSQKAFDSSLWAALRALDPARPVYVESESRKIGRIAVPEALLAAMRGERSGCIWIEMPEAARVELLLQDYGHFGADPDTFCRALDGLVELRGHARVAAWQAQARASDWAGVFAALMREHYDPGYERSLRGHFPALAQARQLPVASADARTLKAAAQALLQA</sequence>
<evidence type="ECO:0000256" key="1">
    <source>
        <dbReference type="ARBA" id="ARBA00023266"/>
    </source>
</evidence>
<dbReference type="GO" id="GO:0043828">
    <property type="term" value="F:tRNA 2-selenouridine synthase activity"/>
    <property type="evidence" value="ECO:0007669"/>
    <property type="project" value="InterPro"/>
</dbReference>
<reference evidence="3" key="1">
    <citation type="submission" date="2019-02" db="EMBL/GenBank/DDBJ databases">
        <title>Draft genome of the type strain Pelomonas aquatica CCUG 52575T.</title>
        <authorList>
            <person name="Gomila M."/>
            <person name="Lalucat J."/>
        </authorList>
    </citation>
    <scope>NUCLEOTIDE SEQUENCE</scope>
    <source>
        <strain evidence="3">CCUG 52575</strain>
    </source>
</reference>
<dbReference type="PANTHER" id="PTHR30401:SF0">
    <property type="entry name" value="TRNA 2-SELENOURIDINE SYNTHASE"/>
    <property type="match status" value="1"/>
</dbReference>
<evidence type="ECO:0000259" key="2">
    <source>
        <dbReference type="PROSITE" id="PS50206"/>
    </source>
</evidence>
<dbReference type="PROSITE" id="PS50206">
    <property type="entry name" value="RHODANESE_3"/>
    <property type="match status" value="1"/>
</dbReference>
<accession>A0A9X4LCS3</accession>
<dbReference type="NCBIfam" id="NF008750">
    <property type="entry name" value="PRK11784.1-2"/>
    <property type="match status" value="1"/>
</dbReference>
<feature type="domain" description="Rhodanese" evidence="2">
    <location>
        <begin position="20"/>
        <end position="135"/>
    </location>
</feature>
<dbReference type="Pfam" id="PF26341">
    <property type="entry name" value="AAA_SelU"/>
    <property type="match status" value="1"/>
</dbReference>
<evidence type="ECO:0000313" key="3">
    <source>
        <dbReference type="EMBL" id="MDG0861125.1"/>
    </source>
</evidence>
<dbReference type="GO" id="GO:0002098">
    <property type="term" value="P:tRNA wobble uridine modification"/>
    <property type="evidence" value="ECO:0007669"/>
    <property type="project" value="InterPro"/>
</dbReference>
<dbReference type="Gene3D" id="3.40.250.10">
    <property type="entry name" value="Rhodanese-like domain"/>
    <property type="match status" value="1"/>
</dbReference>
<dbReference type="Proteomes" id="UP001152766">
    <property type="component" value="Unassembled WGS sequence"/>
</dbReference>
<gene>
    <name evidence="3" type="primary">mnmH</name>
    <name evidence="3" type="ORF">EXJ73_01380</name>
</gene>
<comment type="caution">
    <text evidence="3">The sequence shown here is derived from an EMBL/GenBank/DDBJ whole genome shotgun (WGS) entry which is preliminary data.</text>
</comment>
<name>A0A9X4LCS3_9BURK</name>
<dbReference type="Pfam" id="PF00581">
    <property type="entry name" value="Rhodanese"/>
    <property type="match status" value="1"/>
</dbReference>
<dbReference type="InterPro" id="IPR027417">
    <property type="entry name" value="P-loop_NTPase"/>
</dbReference>
<dbReference type="InterPro" id="IPR058840">
    <property type="entry name" value="AAA_SelU"/>
</dbReference>
<dbReference type="EMBL" id="SGUG01000002">
    <property type="protein sequence ID" value="MDG0861125.1"/>
    <property type="molecule type" value="Genomic_DNA"/>
</dbReference>
<dbReference type="SUPFAM" id="SSF52540">
    <property type="entry name" value="P-loop containing nucleoside triphosphate hydrolases"/>
    <property type="match status" value="1"/>
</dbReference>
<organism evidence="3 4">
    <name type="scientific">Pelomonas aquatica</name>
    <dbReference type="NCBI Taxonomy" id="431058"/>
    <lineage>
        <taxon>Bacteria</taxon>
        <taxon>Pseudomonadati</taxon>
        <taxon>Pseudomonadota</taxon>
        <taxon>Betaproteobacteria</taxon>
        <taxon>Burkholderiales</taxon>
        <taxon>Sphaerotilaceae</taxon>
        <taxon>Roseateles</taxon>
    </lineage>
</organism>
<dbReference type="PANTHER" id="PTHR30401">
    <property type="entry name" value="TRNA 2-SELENOURIDINE SYNTHASE"/>
    <property type="match status" value="1"/>
</dbReference>
<keyword evidence="1" id="KW-0711">Selenium</keyword>
<dbReference type="InterPro" id="IPR017582">
    <property type="entry name" value="SelU"/>
</dbReference>
<dbReference type="InterPro" id="IPR001763">
    <property type="entry name" value="Rhodanese-like_dom"/>
</dbReference>
<proteinExistence type="predicted"/>
<dbReference type="NCBIfam" id="NF008752">
    <property type="entry name" value="PRK11784.1-4"/>
    <property type="match status" value="1"/>
</dbReference>
<keyword evidence="4" id="KW-1185">Reference proteome</keyword>
<dbReference type="SUPFAM" id="SSF52821">
    <property type="entry name" value="Rhodanese/Cell cycle control phosphatase"/>
    <property type="match status" value="1"/>
</dbReference>
<protein>
    <submittedName>
        <fullName evidence="3">tRNA 2-selenouridine(34) synthase MnmH</fullName>
    </submittedName>
</protein>
<dbReference type="AlphaFoldDB" id="A0A9X4LCS3"/>
<evidence type="ECO:0000313" key="4">
    <source>
        <dbReference type="Proteomes" id="UP001152766"/>
    </source>
</evidence>
<dbReference type="InterPro" id="IPR036873">
    <property type="entry name" value="Rhodanese-like_dom_sf"/>
</dbReference>
<dbReference type="RefSeq" id="WP_268148196.1">
    <property type="nucleotide sequence ID" value="NZ_JAPPUW010000004.1"/>
</dbReference>